<evidence type="ECO:0000256" key="1">
    <source>
        <dbReference type="ARBA" id="ARBA00023239"/>
    </source>
</evidence>
<accession>A0A382YPY5</accession>
<feature type="domain" description="Mandelate racemase/muconate lactonizing enzyme N-terminal" evidence="2">
    <location>
        <begin position="17"/>
        <end position="110"/>
    </location>
</feature>
<dbReference type="PANTHER" id="PTHR48080">
    <property type="entry name" value="D-GALACTONATE DEHYDRATASE-RELATED"/>
    <property type="match status" value="1"/>
</dbReference>
<organism evidence="3">
    <name type="scientific">marine metagenome</name>
    <dbReference type="NCBI Taxonomy" id="408172"/>
    <lineage>
        <taxon>unclassified sequences</taxon>
        <taxon>metagenomes</taxon>
        <taxon>ecological metagenomes</taxon>
    </lineage>
</organism>
<keyword evidence="1" id="KW-0456">Lyase</keyword>
<dbReference type="SUPFAM" id="SSF54826">
    <property type="entry name" value="Enolase N-terminal domain-like"/>
    <property type="match status" value="1"/>
</dbReference>
<dbReference type="AlphaFoldDB" id="A0A382YPY5"/>
<evidence type="ECO:0000313" key="3">
    <source>
        <dbReference type="EMBL" id="SVD84925.1"/>
    </source>
</evidence>
<reference evidence="3" key="1">
    <citation type="submission" date="2018-05" db="EMBL/GenBank/DDBJ databases">
        <authorList>
            <person name="Lanie J.A."/>
            <person name="Ng W.-L."/>
            <person name="Kazmierczak K.M."/>
            <person name="Andrzejewski T.M."/>
            <person name="Davidsen T.M."/>
            <person name="Wayne K.J."/>
            <person name="Tettelin H."/>
            <person name="Glass J.I."/>
            <person name="Rusch D."/>
            <person name="Podicherti R."/>
            <person name="Tsui H.-C.T."/>
            <person name="Winkler M.E."/>
        </authorList>
    </citation>
    <scope>NUCLEOTIDE SEQUENCE</scope>
</reference>
<name>A0A382YPY5_9ZZZZ</name>
<protein>
    <recommendedName>
        <fullName evidence="2">Mandelate racemase/muconate lactonizing enzyme N-terminal domain-containing protein</fullName>
    </recommendedName>
</protein>
<dbReference type="Pfam" id="PF02746">
    <property type="entry name" value="MR_MLE_N"/>
    <property type="match status" value="1"/>
</dbReference>
<dbReference type="InterPro" id="IPR013341">
    <property type="entry name" value="Mandelate_racemase_N_dom"/>
</dbReference>
<feature type="non-terminal residue" evidence="3">
    <location>
        <position position="170"/>
    </location>
</feature>
<proteinExistence type="predicted"/>
<dbReference type="Gene3D" id="3.20.20.120">
    <property type="entry name" value="Enolase-like C-terminal domain"/>
    <property type="match status" value="1"/>
</dbReference>
<dbReference type="InterPro" id="IPR034593">
    <property type="entry name" value="DgoD-like"/>
</dbReference>
<dbReference type="InterPro" id="IPR029017">
    <property type="entry name" value="Enolase-like_N"/>
</dbReference>
<dbReference type="Gene3D" id="3.30.390.10">
    <property type="entry name" value="Enolase-like, N-terminal domain"/>
    <property type="match status" value="1"/>
</dbReference>
<dbReference type="EMBL" id="UINC01177340">
    <property type="protein sequence ID" value="SVD84925.1"/>
    <property type="molecule type" value="Genomic_DNA"/>
</dbReference>
<dbReference type="SUPFAM" id="SSF51604">
    <property type="entry name" value="Enolase C-terminal domain-like"/>
    <property type="match status" value="1"/>
</dbReference>
<evidence type="ECO:0000259" key="2">
    <source>
        <dbReference type="Pfam" id="PF02746"/>
    </source>
</evidence>
<sequence length="170" mass="18367">MKITDLETFVVDAGRRPWLFTAIRTDEGITGYGEFGSGGTAHALVGLIEDLKPIVIGKDPEAVEKLYFDMYRVLRSAPGGIAQMGMAGIELACWDIKGKAMGVPVNNLIGGPYRDKQRVYWSHLASARAGDPTLAPDKPLKDWGAVAAAALEAPEMGYDAFKTNIIWPGE</sequence>
<dbReference type="GO" id="GO:0016829">
    <property type="term" value="F:lyase activity"/>
    <property type="evidence" value="ECO:0007669"/>
    <property type="project" value="UniProtKB-KW"/>
</dbReference>
<dbReference type="InterPro" id="IPR036849">
    <property type="entry name" value="Enolase-like_C_sf"/>
</dbReference>
<gene>
    <name evidence="3" type="ORF">METZ01_LOCUS437779</name>
</gene>
<dbReference type="PANTHER" id="PTHR48080:SF2">
    <property type="entry name" value="D-GALACTONATE DEHYDRATASE"/>
    <property type="match status" value="1"/>
</dbReference>